<dbReference type="InterPro" id="IPR048354">
    <property type="entry name" value="TOD1_MUCI70_glycTrfase_dom"/>
</dbReference>
<evidence type="ECO:0000313" key="3">
    <source>
        <dbReference type="Proteomes" id="UP000824890"/>
    </source>
</evidence>
<evidence type="ECO:0000313" key="2">
    <source>
        <dbReference type="EMBL" id="KAH0911733.1"/>
    </source>
</evidence>
<proteinExistence type="predicted"/>
<evidence type="ECO:0000259" key="1">
    <source>
        <dbReference type="Pfam" id="PF04765"/>
    </source>
</evidence>
<dbReference type="Pfam" id="PF04765">
    <property type="entry name" value="TOD1_MUCI70"/>
    <property type="match status" value="1"/>
</dbReference>
<dbReference type="Proteomes" id="UP000824890">
    <property type="component" value="Unassembled WGS sequence"/>
</dbReference>
<protein>
    <recommendedName>
        <fullName evidence="1">TOD1/MUCI70 glycosyltransferase-like domain-containing protein</fullName>
    </recommendedName>
</protein>
<keyword evidence="3" id="KW-1185">Reference proteome</keyword>
<accession>A0ABQ8C430</accession>
<feature type="domain" description="TOD1/MUCI70 glycosyltransferase-like" evidence="1">
    <location>
        <begin position="87"/>
        <end position="180"/>
    </location>
</feature>
<organism evidence="2 3">
    <name type="scientific">Brassica napus</name>
    <name type="common">Rape</name>
    <dbReference type="NCBI Taxonomy" id="3708"/>
    <lineage>
        <taxon>Eukaryota</taxon>
        <taxon>Viridiplantae</taxon>
        <taxon>Streptophyta</taxon>
        <taxon>Embryophyta</taxon>
        <taxon>Tracheophyta</taxon>
        <taxon>Spermatophyta</taxon>
        <taxon>Magnoliopsida</taxon>
        <taxon>eudicotyledons</taxon>
        <taxon>Gunneridae</taxon>
        <taxon>Pentapetalae</taxon>
        <taxon>rosids</taxon>
        <taxon>malvids</taxon>
        <taxon>Brassicales</taxon>
        <taxon>Brassicaceae</taxon>
        <taxon>Brassiceae</taxon>
        <taxon>Brassica</taxon>
    </lineage>
</organism>
<dbReference type="InterPro" id="IPR006852">
    <property type="entry name" value="TOD1_MUCI70"/>
</dbReference>
<comment type="caution">
    <text evidence="2">The sequence shown here is derived from an EMBL/GenBank/DDBJ whole genome shotgun (WGS) entry which is preliminary data.</text>
</comment>
<dbReference type="PANTHER" id="PTHR12956">
    <property type="entry name" value="ALKALINE CERAMIDASE-RELATED"/>
    <property type="match status" value="1"/>
</dbReference>
<dbReference type="PANTHER" id="PTHR12956:SF17">
    <property type="entry name" value="OS01G0749100 PROTEIN"/>
    <property type="match status" value="1"/>
</dbReference>
<dbReference type="EMBL" id="JAGKQM010000009">
    <property type="protein sequence ID" value="KAH0911733.1"/>
    <property type="molecule type" value="Genomic_DNA"/>
</dbReference>
<sequence length="198" mass="22209">MYKELAQRFERVKTICLFSVILCLMTKKLSGGITYQEFKGCLKLLPPEELEHLDILERKESSSPVKKLIQALMFVGTGHVLICLLGTGNQTFAERENSFQVSETVCGFFNVNGGCQIVVSTCAFGGGDNLYQPIGMSKASTQKVCYVTFWDDVTHATQEAEGHKIGENSLLIKAWIISKVSLKQKQHFISHYSKYQNQ</sequence>
<gene>
    <name evidence="2" type="ORF">HID58_035054</name>
</gene>
<name>A0ABQ8C430_BRANA</name>
<reference evidence="2 3" key="1">
    <citation type="submission" date="2021-05" db="EMBL/GenBank/DDBJ databases">
        <title>Genome Assembly of Synthetic Allotetraploid Brassica napus Reveals Homoeologous Exchanges between Subgenomes.</title>
        <authorList>
            <person name="Davis J.T."/>
        </authorList>
    </citation>
    <scope>NUCLEOTIDE SEQUENCE [LARGE SCALE GENOMIC DNA]</scope>
    <source>
        <strain evidence="3">cv. Da-Ae</strain>
        <tissue evidence="2">Seedling</tissue>
    </source>
</reference>